<dbReference type="PROSITE" id="PS00041">
    <property type="entry name" value="HTH_ARAC_FAMILY_1"/>
    <property type="match status" value="1"/>
</dbReference>
<gene>
    <name evidence="5" type="ORF">P8V03_10175</name>
</gene>
<dbReference type="Proteomes" id="UP001281656">
    <property type="component" value="Unassembled WGS sequence"/>
</dbReference>
<keyword evidence="6" id="KW-1185">Reference proteome</keyword>
<dbReference type="PRINTS" id="PR00032">
    <property type="entry name" value="HTHARAC"/>
</dbReference>
<comment type="caution">
    <text evidence="5">The sequence shown here is derived from an EMBL/GenBank/DDBJ whole genome shotgun (WGS) entry which is preliminary data.</text>
</comment>
<dbReference type="InterPro" id="IPR037923">
    <property type="entry name" value="HTH-like"/>
</dbReference>
<protein>
    <submittedName>
        <fullName evidence="5">AraC family transcriptional regulator</fullName>
    </submittedName>
</protein>
<dbReference type="EMBL" id="JARUJP010000010">
    <property type="protein sequence ID" value="MDW8801517.1"/>
    <property type="molecule type" value="Genomic_DNA"/>
</dbReference>
<proteinExistence type="predicted"/>
<name>A0ABU4JTM8_9CLOT</name>
<dbReference type="SUPFAM" id="SSF51215">
    <property type="entry name" value="Regulatory protein AraC"/>
    <property type="match status" value="1"/>
</dbReference>
<feature type="domain" description="HTH araC/xylS-type" evidence="4">
    <location>
        <begin position="173"/>
        <end position="271"/>
    </location>
</feature>
<evidence type="ECO:0000256" key="1">
    <source>
        <dbReference type="ARBA" id="ARBA00023015"/>
    </source>
</evidence>
<dbReference type="InterPro" id="IPR020449">
    <property type="entry name" value="Tscrpt_reg_AraC-type_HTH"/>
</dbReference>
<dbReference type="SMART" id="SM00342">
    <property type="entry name" value="HTH_ARAC"/>
    <property type="match status" value="1"/>
</dbReference>
<reference evidence="5 6" key="1">
    <citation type="submission" date="2023-04" db="EMBL/GenBank/DDBJ databases">
        <title>Clostridium tannerae sp. nov., isolated from the fecal material of an alpaca.</title>
        <authorList>
            <person name="Miller S."/>
            <person name="Hendry M."/>
            <person name="King J."/>
            <person name="Sankaranarayanan K."/>
            <person name="Lawson P.A."/>
        </authorList>
    </citation>
    <scope>NUCLEOTIDE SEQUENCE [LARGE SCALE GENOMIC DNA]</scope>
    <source>
        <strain evidence="5 6">A1-XYC3</strain>
    </source>
</reference>
<evidence type="ECO:0000256" key="3">
    <source>
        <dbReference type="ARBA" id="ARBA00023163"/>
    </source>
</evidence>
<dbReference type="Gene3D" id="1.10.10.60">
    <property type="entry name" value="Homeodomain-like"/>
    <property type="match status" value="2"/>
</dbReference>
<dbReference type="InterPro" id="IPR018060">
    <property type="entry name" value="HTH_AraC"/>
</dbReference>
<dbReference type="PANTHER" id="PTHR43280:SF30">
    <property type="entry name" value="MMSAB OPERON REGULATORY PROTEIN"/>
    <property type="match status" value="1"/>
</dbReference>
<dbReference type="InterPro" id="IPR014710">
    <property type="entry name" value="RmlC-like_jellyroll"/>
</dbReference>
<keyword evidence="2" id="KW-0238">DNA-binding</keyword>
<dbReference type="PROSITE" id="PS01124">
    <property type="entry name" value="HTH_ARAC_FAMILY_2"/>
    <property type="match status" value="1"/>
</dbReference>
<sequence length="276" mass="33162">MKISKLYFYIHYCNHRESKEEWKFPRRITRKIQHHELLLVSDGKGIITVENKRYFIKKGMLFYFHPELLHSIETDIDDPMCFLSIHFSYAEVDYNDSKWSIKEENKLLPLEHMQELKDYYPIIDTFKRLIRCWTEKFPGYELICKAMLQQLLYEIFGNIKKKDTNYSTSLKVEKIIKYMHENINRRLTLTELSELVQLSPAYLSRTFKETTGYSVIEFFNKIKIDKGKEFISEGDKKIKEVAELLGFKDEFYFSRIFKKIEGKSPSEYYSKNVHGV</sequence>
<evidence type="ECO:0000256" key="2">
    <source>
        <dbReference type="ARBA" id="ARBA00023125"/>
    </source>
</evidence>
<dbReference type="Pfam" id="PF02311">
    <property type="entry name" value="AraC_binding"/>
    <property type="match status" value="1"/>
</dbReference>
<dbReference type="Pfam" id="PF12833">
    <property type="entry name" value="HTH_18"/>
    <property type="match status" value="1"/>
</dbReference>
<dbReference type="InterPro" id="IPR018062">
    <property type="entry name" value="HTH_AraC-typ_CS"/>
</dbReference>
<dbReference type="InterPro" id="IPR003313">
    <property type="entry name" value="AraC-bd"/>
</dbReference>
<dbReference type="Gene3D" id="2.60.120.10">
    <property type="entry name" value="Jelly Rolls"/>
    <property type="match status" value="1"/>
</dbReference>
<accession>A0ABU4JTM8</accession>
<keyword evidence="1" id="KW-0805">Transcription regulation</keyword>
<dbReference type="InterPro" id="IPR009057">
    <property type="entry name" value="Homeodomain-like_sf"/>
</dbReference>
<dbReference type="RefSeq" id="WP_318798088.1">
    <property type="nucleotide sequence ID" value="NZ_JARUJP010000010.1"/>
</dbReference>
<evidence type="ECO:0000259" key="4">
    <source>
        <dbReference type="PROSITE" id="PS01124"/>
    </source>
</evidence>
<evidence type="ECO:0000313" key="6">
    <source>
        <dbReference type="Proteomes" id="UP001281656"/>
    </source>
</evidence>
<evidence type="ECO:0000313" key="5">
    <source>
        <dbReference type="EMBL" id="MDW8801517.1"/>
    </source>
</evidence>
<organism evidence="5 6">
    <name type="scientific">Clostridium tanneri</name>
    <dbReference type="NCBI Taxonomy" id="3037988"/>
    <lineage>
        <taxon>Bacteria</taxon>
        <taxon>Bacillati</taxon>
        <taxon>Bacillota</taxon>
        <taxon>Clostridia</taxon>
        <taxon>Eubacteriales</taxon>
        <taxon>Clostridiaceae</taxon>
        <taxon>Clostridium</taxon>
    </lineage>
</organism>
<dbReference type="PANTHER" id="PTHR43280">
    <property type="entry name" value="ARAC-FAMILY TRANSCRIPTIONAL REGULATOR"/>
    <property type="match status" value="1"/>
</dbReference>
<dbReference type="SUPFAM" id="SSF46689">
    <property type="entry name" value="Homeodomain-like"/>
    <property type="match status" value="2"/>
</dbReference>
<keyword evidence="3" id="KW-0804">Transcription</keyword>